<accession>A0ACB7TGE6</accession>
<evidence type="ECO:0000313" key="1">
    <source>
        <dbReference type="EMBL" id="KAH6946607.1"/>
    </source>
</evidence>
<reference evidence="1" key="1">
    <citation type="submission" date="2020-05" db="EMBL/GenBank/DDBJ databases">
        <title>Large-scale comparative analyses of tick genomes elucidate their genetic diversity and vector capacities.</title>
        <authorList>
            <person name="Jia N."/>
            <person name="Wang J."/>
            <person name="Shi W."/>
            <person name="Du L."/>
            <person name="Sun Y."/>
            <person name="Zhan W."/>
            <person name="Jiang J."/>
            <person name="Wang Q."/>
            <person name="Zhang B."/>
            <person name="Ji P."/>
            <person name="Sakyi L.B."/>
            <person name="Cui X."/>
            <person name="Yuan T."/>
            <person name="Jiang B."/>
            <person name="Yang W."/>
            <person name="Lam T.T.-Y."/>
            <person name="Chang Q."/>
            <person name="Ding S."/>
            <person name="Wang X."/>
            <person name="Zhu J."/>
            <person name="Ruan X."/>
            <person name="Zhao L."/>
            <person name="Wei J."/>
            <person name="Que T."/>
            <person name="Du C."/>
            <person name="Cheng J."/>
            <person name="Dai P."/>
            <person name="Han X."/>
            <person name="Huang E."/>
            <person name="Gao Y."/>
            <person name="Liu J."/>
            <person name="Shao H."/>
            <person name="Ye R."/>
            <person name="Li L."/>
            <person name="Wei W."/>
            <person name="Wang X."/>
            <person name="Wang C."/>
            <person name="Yang T."/>
            <person name="Huo Q."/>
            <person name="Li W."/>
            <person name="Guo W."/>
            <person name="Chen H."/>
            <person name="Zhou L."/>
            <person name="Ni X."/>
            <person name="Tian J."/>
            <person name="Zhou Y."/>
            <person name="Sheng Y."/>
            <person name="Liu T."/>
            <person name="Pan Y."/>
            <person name="Xia L."/>
            <person name="Li J."/>
            <person name="Zhao F."/>
            <person name="Cao W."/>
        </authorList>
    </citation>
    <scope>NUCLEOTIDE SEQUENCE</scope>
    <source>
        <strain evidence="1">Hyas-2018</strain>
    </source>
</reference>
<protein>
    <submittedName>
        <fullName evidence="1">Uncharacterized protein</fullName>
    </submittedName>
</protein>
<gene>
    <name evidence="1" type="ORF">HPB50_014198</name>
</gene>
<comment type="caution">
    <text evidence="1">The sequence shown here is derived from an EMBL/GenBank/DDBJ whole genome shotgun (WGS) entry which is preliminary data.</text>
</comment>
<sequence length="147" mass="15555">MDVSTDTATRAPNADAVREASKVASAPELGDEGGVADGPRTSTPVAAKPFGEATRTKSDVELWFETLPVVEEIPRSEGEGSTPIVADGKTDYDKERLPPAAVEVASQTDEELFKGAKYEAAVKPAQHTEPDAPRPTRAFTFSVGRLA</sequence>
<keyword evidence="2" id="KW-1185">Reference proteome</keyword>
<dbReference type="EMBL" id="CM023481">
    <property type="protein sequence ID" value="KAH6946607.1"/>
    <property type="molecule type" value="Genomic_DNA"/>
</dbReference>
<organism evidence="1 2">
    <name type="scientific">Hyalomma asiaticum</name>
    <name type="common">Tick</name>
    <dbReference type="NCBI Taxonomy" id="266040"/>
    <lineage>
        <taxon>Eukaryota</taxon>
        <taxon>Metazoa</taxon>
        <taxon>Ecdysozoa</taxon>
        <taxon>Arthropoda</taxon>
        <taxon>Chelicerata</taxon>
        <taxon>Arachnida</taxon>
        <taxon>Acari</taxon>
        <taxon>Parasitiformes</taxon>
        <taxon>Ixodida</taxon>
        <taxon>Ixodoidea</taxon>
        <taxon>Ixodidae</taxon>
        <taxon>Hyalomminae</taxon>
        <taxon>Hyalomma</taxon>
    </lineage>
</organism>
<dbReference type="Proteomes" id="UP000821845">
    <property type="component" value="Chromosome 1"/>
</dbReference>
<evidence type="ECO:0000313" key="2">
    <source>
        <dbReference type="Proteomes" id="UP000821845"/>
    </source>
</evidence>
<name>A0ACB7TGE6_HYAAI</name>
<proteinExistence type="predicted"/>